<keyword evidence="2 5" id="KW-0812">Transmembrane</keyword>
<feature type="transmembrane region" description="Helical" evidence="5">
    <location>
        <begin position="129"/>
        <end position="147"/>
    </location>
</feature>
<dbReference type="RefSeq" id="WP_323250562.1">
    <property type="nucleotide sequence ID" value="NZ_JAYFUL010000024.1"/>
</dbReference>
<dbReference type="InterPro" id="IPR002781">
    <property type="entry name" value="TM_pro_TauE-like"/>
</dbReference>
<comment type="caution">
    <text evidence="6">The sequence shown here is derived from an EMBL/GenBank/DDBJ whole genome shotgun (WGS) entry which is preliminary data.</text>
</comment>
<accession>A0ABU5QPM9</accession>
<evidence type="ECO:0000256" key="4">
    <source>
        <dbReference type="ARBA" id="ARBA00023136"/>
    </source>
</evidence>
<keyword evidence="5" id="KW-1003">Cell membrane</keyword>
<organism evidence="6 7">
    <name type="scientific">Arcicella aquatica</name>
    <dbReference type="NCBI Taxonomy" id="217141"/>
    <lineage>
        <taxon>Bacteria</taxon>
        <taxon>Pseudomonadati</taxon>
        <taxon>Bacteroidota</taxon>
        <taxon>Cytophagia</taxon>
        <taxon>Cytophagales</taxon>
        <taxon>Flectobacillaceae</taxon>
        <taxon>Arcicella</taxon>
    </lineage>
</organism>
<sequence>MENNQFLNKISVRLKLNNQFERSLMWVVAIAIYVIAFSIFIGKAPLLDAAYQAKEWLGPDFYLYLGVGLLAQLVDGSLGMAYGITSTSFLLGIGVPPALSSTSVHVSEMFTTGASAISHYQFKNINKKLFRALLWGVVGSVAGAYLLSEIIDGNFIKPYISLYMLILGVVILKKAFQKNIAKRKTKRVGLLAIFGGFMDAIGGGGWGPIVTSSLLGQGRNPRYAIGSVNAAEFLITLSSGLTFLFFEGVNSWQIILGLVLGGIIAAPFGAILINKIPRRPLMFIVGSVVIFLSFKTLWKVLPDLYLFISTVISHW</sequence>
<dbReference type="EMBL" id="JAYFUL010000024">
    <property type="protein sequence ID" value="MEA5259047.1"/>
    <property type="molecule type" value="Genomic_DNA"/>
</dbReference>
<feature type="transmembrane region" description="Helical" evidence="5">
    <location>
        <begin position="280"/>
        <end position="298"/>
    </location>
</feature>
<dbReference type="Proteomes" id="UP001304671">
    <property type="component" value="Unassembled WGS sequence"/>
</dbReference>
<evidence type="ECO:0000256" key="5">
    <source>
        <dbReference type="RuleBase" id="RU363041"/>
    </source>
</evidence>
<protein>
    <recommendedName>
        <fullName evidence="5">Probable membrane transporter protein</fullName>
    </recommendedName>
</protein>
<evidence type="ECO:0000313" key="6">
    <source>
        <dbReference type="EMBL" id="MEA5259047.1"/>
    </source>
</evidence>
<reference evidence="6 7" key="1">
    <citation type="submission" date="2023-12" db="EMBL/GenBank/DDBJ databases">
        <title>Novel species of the genus Arcicella isolated from rivers.</title>
        <authorList>
            <person name="Lu H."/>
        </authorList>
    </citation>
    <scope>NUCLEOTIDE SEQUENCE [LARGE SCALE GENOMIC DNA]</scope>
    <source>
        <strain evidence="6 7">LMG 21963</strain>
    </source>
</reference>
<dbReference type="PANTHER" id="PTHR43701:SF12">
    <property type="entry name" value="MEMBRANE TRANSPORTER PROTEIN YTNM-RELATED"/>
    <property type="match status" value="1"/>
</dbReference>
<evidence type="ECO:0000313" key="7">
    <source>
        <dbReference type="Proteomes" id="UP001304671"/>
    </source>
</evidence>
<keyword evidence="3 5" id="KW-1133">Transmembrane helix</keyword>
<feature type="transmembrane region" description="Helical" evidence="5">
    <location>
        <begin position="61"/>
        <end position="84"/>
    </location>
</feature>
<evidence type="ECO:0000256" key="1">
    <source>
        <dbReference type="ARBA" id="ARBA00004141"/>
    </source>
</evidence>
<dbReference type="Pfam" id="PF01925">
    <property type="entry name" value="TauE"/>
    <property type="match status" value="1"/>
</dbReference>
<feature type="transmembrane region" description="Helical" evidence="5">
    <location>
        <begin position="188"/>
        <end position="209"/>
    </location>
</feature>
<feature type="transmembrane region" description="Helical" evidence="5">
    <location>
        <begin position="23"/>
        <end position="41"/>
    </location>
</feature>
<keyword evidence="4 5" id="KW-0472">Membrane</keyword>
<gene>
    <name evidence="6" type="ORF">VB264_14720</name>
</gene>
<keyword evidence="7" id="KW-1185">Reference proteome</keyword>
<name>A0ABU5QPM9_9BACT</name>
<dbReference type="PANTHER" id="PTHR43701">
    <property type="entry name" value="MEMBRANE TRANSPORTER PROTEIN MJ0441-RELATED"/>
    <property type="match status" value="1"/>
</dbReference>
<feature type="transmembrane region" description="Helical" evidence="5">
    <location>
        <begin position="252"/>
        <end position="273"/>
    </location>
</feature>
<evidence type="ECO:0000256" key="3">
    <source>
        <dbReference type="ARBA" id="ARBA00022989"/>
    </source>
</evidence>
<proteinExistence type="inferred from homology"/>
<comment type="similarity">
    <text evidence="5">Belongs to the 4-toluene sulfonate uptake permease (TSUP) (TC 2.A.102) family.</text>
</comment>
<feature type="transmembrane region" description="Helical" evidence="5">
    <location>
        <begin position="159"/>
        <end position="176"/>
    </location>
</feature>
<evidence type="ECO:0000256" key="2">
    <source>
        <dbReference type="ARBA" id="ARBA00022692"/>
    </source>
</evidence>
<comment type="subcellular location">
    <subcellularLocation>
        <location evidence="5">Cell membrane</location>
        <topology evidence="5">Multi-pass membrane protein</topology>
    </subcellularLocation>
    <subcellularLocation>
        <location evidence="1">Membrane</location>
        <topology evidence="1">Multi-pass membrane protein</topology>
    </subcellularLocation>
</comment>
<dbReference type="InterPro" id="IPR051598">
    <property type="entry name" value="TSUP/Inactive_protease-like"/>
</dbReference>